<evidence type="ECO:0000256" key="6">
    <source>
        <dbReference type="ARBA" id="ARBA00022692"/>
    </source>
</evidence>
<evidence type="ECO:0000313" key="17">
    <source>
        <dbReference type="EMBL" id="CAB4868580.1"/>
    </source>
</evidence>
<feature type="transmembrane region" description="Helical" evidence="15">
    <location>
        <begin position="49"/>
        <end position="68"/>
    </location>
</feature>
<evidence type="ECO:0000256" key="9">
    <source>
        <dbReference type="ARBA" id="ARBA00022801"/>
    </source>
</evidence>
<evidence type="ECO:0000256" key="10">
    <source>
        <dbReference type="ARBA" id="ARBA00022833"/>
    </source>
</evidence>
<keyword evidence="10" id="KW-0862">Zinc</keyword>
<keyword evidence="11 15" id="KW-1133">Transmembrane helix</keyword>
<dbReference type="CDD" id="cd06164">
    <property type="entry name" value="S2P-M50_SpoIVFB_CBS"/>
    <property type="match status" value="1"/>
</dbReference>
<evidence type="ECO:0000256" key="7">
    <source>
        <dbReference type="ARBA" id="ARBA00022723"/>
    </source>
</evidence>
<evidence type="ECO:0000256" key="8">
    <source>
        <dbReference type="ARBA" id="ARBA00022737"/>
    </source>
</evidence>
<evidence type="ECO:0000256" key="1">
    <source>
        <dbReference type="ARBA" id="ARBA00001947"/>
    </source>
</evidence>
<keyword evidence="14 15" id="KW-0472">Membrane</keyword>
<keyword evidence="5" id="KW-0645">Protease</keyword>
<dbReference type="SUPFAM" id="SSF54631">
    <property type="entry name" value="CBS-domain pair"/>
    <property type="match status" value="1"/>
</dbReference>
<comment type="subcellular location">
    <subcellularLocation>
        <location evidence="2">Cell membrane</location>
        <topology evidence="2">Multi-pass membrane protein</topology>
    </subcellularLocation>
</comment>
<evidence type="ECO:0000256" key="5">
    <source>
        <dbReference type="ARBA" id="ARBA00022670"/>
    </source>
</evidence>
<evidence type="ECO:0000256" key="2">
    <source>
        <dbReference type="ARBA" id="ARBA00004651"/>
    </source>
</evidence>
<keyword evidence="4" id="KW-1003">Cell membrane</keyword>
<keyword evidence="6 15" id="KW-0812">Transmembrane</keyword>
<evidence type="ECO:0000256" key="3">
    <source>
        <dbReference type="ARBA" id="ARBA00007931"/>
    </source>
</evidence>
<reference evidence="17" key="1">
    <citation type="submission" date="2020-05" db="EMBL/GenBank/DDBJ databases">
        <authorList>
            <person name="Chiriac C."/>
            <person name="Salcher M."/>
            <person name="Ghai R."/>
            <person name="Kavagutti S V."/>
        </authorList>
    </citation>
    <scope>NUCLEOTIDE SEQUENCE</scope>
</reference>
<proteinExistence type="inferred from homology"/>
<evidence type="ECO:0000256" key="14">
    <source>
        <dbReference type="ARBA" id="ARBA00023136"/>
    </source>
</evidence>
<dbReference type="InterPro" id="IPR046342">
    <property type="entry name" value="CBS_dom_sf"/>
</dbReference>
<dbReference type="GO" id="GO:0005886">
    <property type="term" value="C:plasma membrane"/>
    <property type="evidence" value="ECO:0007669"/>
    <property type="project" value="UniProtKB-SubCell"/>
</dbReference>
<dbReference type="AlphaFoldDB" id="A0A6J7DG31"/>
<organism evidence="17">
    <name type="scientific">freshwater metagenome</name>
    <dbReference type="NCBI Taxonomy" id="449393"/>
    <lineage>
        <taxon>unclassified sequences</taxon>
        <taxon>metagenomes</taxon>
        <taxon>ecological metagenomes</taxon>
    </lineage>
</organism>
<dbReference type="GO" id="GO:0008237">
    <property type="term" value="F:metallopeptidase activity"/>
    <property type="evidence" value="ECO:0007669"/>
    <property type="project" value="UniProtKB-KW"/>
</dbReference>
<evidence type="ECO:0000256" key="15">
    <source>
        <dbReference type="SAM" id="Phobius"/>
    </source>
</evidence>
<dbReference type="InterPro" id="IPR008915">
    <property type="entry name" value="Peptidase_M50"/>
</dbReference>
<dbReference type="InterPro" id="IPR000644">
    <property type="entry name" value="CBS_dom"/>
</dbReference>
<feature type="transmembrane region" description="Helical" evidence="15">
    <location>
        <begin position="112"/>
        <end position="133"/>
    </location>
</feature>
<keyword evidence="9" id="KW-0378">Hydrolase</keyword>
<dbReference type="Gene3D" id="3.10.580.10">
    <property type="entry name" value="CBS-domain"/>
    <property type="match status" value="1"/>
</dbReference>
<dbReference type="Pfam" id="PF00571">
    <property type="entry name" value="CBS"/>
    <property type="match status" value="1"/>
</dbReference>
<gene>
    <name evidence="17" type="ORF">UFOPK3444_00592</name>
</gene>
<dbReference type="GO" id="GO:0006508">
    <property type="term" value="P:proteolysis"/>
    <property type="evidence" value="ECO:0007669"/>
    <property type="project" value="UniProtKB-KW"/>
</dbReference>
<dbReference type="GO" id="GO:0046872">
    <property type="term" value="F:metal ion binding"/>
    <property type="evidence" value="ECO:0007669"/>
    <property type="project" value="UniProtKB-KW"/>
</dbReference>
<dbReference type="PANTHER" id="PTHR39188">
    <property type="entry name" value="MEMBRANE-ASSOCIATED ZINC METALLOPROTEASE M50B"/>
    <property type="match status" value="1"/>
</dbReference>
<comment type="cofactor">
    <cofactor evidence="1">
        <name>Zn(2+)</name>
        <dbReference type="ChEBI" id="CHEBI:29105"/>
    </cofactor>
</comment>
<feature type="domain" description="CBS" evidence="16">
    <location>
        <begin position="264"/>
        <end position="321"/>
    </location>
</feature>
<evidence type="ECO:0000256" key="11">
    <source>
        <dbReference type="ARBA" id="ARBA00022989"/>
    </source>
</evidence>
<evidence type="ECO:0000256" key="13">
    <source>
        <dbReference type="ARBA" id="ARBA00023122"/>
    </source>
</evidence>
<feature type="transmembrane region" description="Helical" evidence="15">
    <location>
        <begin position="153"/>
        <end position="173"/>
    </location>
</feature>
<keyword evidence="7" id="KW-0479">Metal-binding</keyword>
<feature type="transmembrane region" description="Helical" evidence="15">
    <location>
        <begin position="205"/>
        <end position="222"/>
    </location>
</feature>
<keyword evidence="13" id="KW-0129">CBS domain</keyword>
<dbReference type="InterPro" id="IPR016483">
    <property type="entry name" value="UCP006404_Pept_M50_CBS"/>
</dbReference>
<feature type="transmembrane region" description="Helical" evidence="15">
    <location>
        <begin position="21"/>
        <end position="43"/>
    </location>
</feature>
<evidence type="ECO:0000259" key="16">
    <source>
        <dbReference type="PROSITE" id="PS51371"/>
    </source>
</evidence>
<comment type="similarity">
    <text evidence="3">Belongs to the peptidase M50B family.</text>
</comment>
<dbReference type="PROSITE" id="PS51371">
    <property type="entry name" value="CBS"/>
    <property type="match status" value="1"/>
</dbReference>
<dbReference type="Pfam" id="PF02163">
    <property type="entry name" value="Peptidase_M50"/>
    <property type="match status" value="1"/>
</dbReference>
<name>A0A6J7DG31_9ZZZZ</name>
<dbReference type="EMBL" id="CAFBLU010000007">
    <property type="protein sequence ID" value="CAB4868580.1"/>
    <property type="molecule type" value="Genomic_DNA"/>
</dbReference>
<dbReference type="PANTHER" id="PTHR39188:SF3">
    <property type="entry name" value="STAGE IV SPORULATION PROTEIN FB"/>
    <property type="match status" value="1"/>
</dbReference>
<evidence type="ECO:0000256" key="4">
    <source>
        <dbReference type="ARBA" id="ARBA00022475"/>
    </source>
</evidence>
<sequence>MGNRNKSIQLFRIFGIRVGVDFSWFVILFLAIFWLSGVFKTILGGQDTTAYLTAVATALLFFGSLLAHELGHALVARRNGIGVPSIDLWMLGGMARMERDAETPGEEFKISIAGPIVSLLVAIICLAIAAAVASPHEAIAAAQLKGTVTVSPAFLALSFVATMNIVIFIFNLIPAWPLDGGRIARAIAWKATGSQTRATIISARLGRGFAWILAAAGLFEILNGSLTGLWWLMLAFFIGQAARGAIVQSQMTRRLAGRTVMDLMDRHPVSLPADTDVVRADEEWFTRYGWSWFPVVDDLGRFMGIAKEEAVREAALLPGAGEPQTVRDVMDRGSVNEWSVEETASIESVLESQGLGHNGALMAVDETGVLMGVITVEQVRAALRERAG</sequence>
<accession>A0A6J7DG31</accession>
<keyword evidence="8" id="KW-0677">Repeat</keyword>
<protein>
    <submittedName>
        <fullName evidence="17">Unannotated protein</fullName>
    </submittedName>
</protein>
<evidence type="ECO:0000256" key="12">
    <source>
        <dbReference type="ARBA" id="ARBA00023049"/>
    </source>
</evidence>
<dbReference type="CDD" id="cd02205">
    <property type="entry name" value="CBS_pair_SF"/>
    <property type="match status" value="1"/>
</dbReference>
<dbReference type="PIRSF" id="PIRSF006404">
    <property type="entry name" value="UCP006404_Pept_M50_CBS"/>
    <property type="match status" value="1"/>
</dbReference>
<keyword evidence="12" id="KW-0482">Metalloprotease</keyword>